<dbReference type="EMBL" id="MZ361731">
    <property type="protein sequence ID" value="UXG78095.1"/>
    <property type="molecule type" value="mRNA"/>
</dbReference>
<accession>A0A977Q7Y3</accession>
<evidence type="ECO:0000256" key="3">
    <source>
        <dbReference type="ARBA" id="ARBA00022525"/>
    </source>
</evidence>
<feature type="chain" id="PRO_5038325399" evidence="7">
    <location>
        <begin position="19"/>
        <end position="101"/>
    </location>
</feature>
<proteinExistence type="evidence at transcript level"/>
<dbReference type="AlphaFoldDB" id="A0A977Q7Y3"/>
<evidence type="ECO:0000256" key="4">
    <source>
        <dbReference type="ARBA" id="ARBA00022690"/>
    </source>
</evidence>
<reference evidence="9" key="2">
    <citation type="journal article" date="2022" name="Parasitol. Res.">
        <title>Make it double: identification and characterization of a Tandem-Hirudin from the Asian medicinal leech Hirudinaria manillensis.</title>
        <authorList>
            <person name="Lukas P."/>
            <person name="Melikian G."/>
            <person name="Hildebrandt J.P."/>
            <person name="Muller C."/>
        </authorList>
    </citation>
    <scope>NUCLEOTIDE SEQUENCE</scope>
</reference>
<evidence type="ECO:0000256" key="5">
    <source>
        <dbReference type="ARBA" id="ARBA00022900"/>
    </source>
</evidence>
<keyword evidence="4 6" id="KW-0646">Protease inhibitor</keyword>
<comment type="function">
    <text evidence="6">Hirudin is a potent thrombin-specific protease inhibitor. It forms a stable non-covalent complex with alpha-thrombin, thereby abolishing its ability to cleave fibrinogen.</text>
</comment>
<evidence type="ECO:0000256" key="1">
    <source>
        <dbReference type="ARBA" id="ARBA00004613"/>
    </source>
</evidence>
<name>A0A977Q7Y3_HIRMN</name>
<protein>
    <submittedName>
        <fullName evidence="8">Tandem-hirudin variant 1</fullName>
    </submittedName>
    <submittedName>
        <fullName evidence="9">Tandem-hirudin variant 2</fullName>
    </submittedName>
</protein>
<sequence>MFSLKLFVVFVVVCISVSEEVCTVCAVWGENNCLCKGDEFCGKGKHCELNETGNKCADLQVHFKCVYSGEKLCLCEGDELCGMGKHCILGSSSTENKCETD</sequence>
<keyword evidence="7" id="KW-0732">Signal</keyword>
<feature type="signal peptide" evidence="7">
    <location>
        <begin position="1"/>
        <end position="18"/>
    </location>
</feature>
<keyword evidence="3" id="KW-0964">Secreted</keyword>
<evidence type="ECO:0000256" key="6">
    <source>
        <dbReference type="RuleBase" id="RU003463"/>
    </source>
</evidence>
<comment type="similarity">
    <text evidence="2 6">Belongs to the protease inhibitor I14 (hirudin) family.</text>
</comment>
<dbReference type="InterPro" id="IPR024793">
    <property type="entry name" value="Hirudin"/>
</dbReference>
<dbReference type="InterPro" id="IPR011061">
    <property type="entry name" value="Hirudin/antistatin"/>
</dbReference>
<dbReference type="EMBL" id="MZ361732">
    <property type="protein sequence ID" value="UXG78096.1"/>
    <property type="molecule type" value="mRNA"/>
</dbReference>
<dbReference type="Pfam" id="PF00713">
    <property type="entry name" value="Hirudin"/>
    <property type="match status" value="2"/>
</dbReference>
<dbReference type="GO" id="GO:0004867">
    <property type="term" value="F:serine-type endopeptidase inhibitor activity"/>
    <property type="evidence" value="ECO:0007669"/>
    <property type="project" value="UniProtKB-KW"/>
</dbReference>
<dbReference type="GO" id="GO:0005576">
    <property type="term" value="C:extracellular region"/>
    <property type="evidence" value="ECO:0007669"/>
    <property type="project" value="UniProtKB-SubCell"/>
</dbReference>
<evidence type="ECO:0000313" key="8">
    <source>
        <dbReference type="EMBL" id="UXG78095.1"/>
    </source>
</evidence>
<evidence type="ECO:0000313" key="9">
    <source>
        <dbReference type="EMBL" id="UXG78096.1"/>
    </source>
</evidence>
<evidence type="ECO:0000256" key="7">
    <source>
        <dbReference type="SAM" id="SignalP"/>
    </source>
</evidence>
<comment type="subcellular location">
    <subcellularLocation>
        <location evidence="1 6">Secreted</location>
    </subcellularLocation>
</comment>
<evidence type="ECO:0000256" key="2">
    <source>
        <dbReference type="ARBA" id="ARBA00007344"/>
    </source>
</evidence>
<dbReference type="InterPro" id="IPR000429">
    <property type="entry name" value="Prot_inh_hirudin"/>
</dbReference>
<reference evidence="9" key="1">
    <citation type="submission" date="2021-06" db="EMBL/GenBank/DDBJ databases">
        <authorList>
            <person name="Mueller C."/>
        </authorList>
    </citation>
    <scope>NUCLEOTIDE SEQUENCE</scope>
</reference>
<organism evidence="9">
    <name type="scientific">Hirudinaria manillensis</name>
    <name type="common">Asian medical leech</name>
    <name type="synonym">Poecilobdella manillensis</name>
    <dbReference type="NCBI Taxonomy" id="1348078"/>
    <lineage>
        <taxon>Eukaryota</taxon>
        <taxon>Metazoa</taxon>
        <taxon>Spiralia</taxon>
        <taxon>Lophotrochozoa</taxon>
        <taxon>Annelida</taxon>
        <taxon>Clitellata</taxon>
        <taxon>Hirudinea</taxon>
        <taxon>Hirudinida</taxon>
        <taxon>Hirudiniformes</taxon>
        <taxon>Hirudinidae</taxon>
        <taxon>Hirudinaria</taxon>
    </lineage>
</organism>
<keyword evidence="5 6" id="KW-0722">Serine protease inhibitor</keyword>
<dbReference type="SUPFAM" id="SSF57262">
    <property type="entry name" value="Leech antihemostatic proteins"/>
    <property type="match status" value="2"/>
</dbReference>
<dbReference type="Gene3D" id="2.70.10.10">
    <property type="entry name" value="Thrombin Inhibitor (Hirudin), subunit I"/>
    <property type="match status" value="2"/>
</dbReference>
<dbReference type="PRINTS" id="PR00777">
    <property type="entry name" value="HIRUDIN"/>
</dbReference>